<proteinExistence type="predicted"/>
<evidence type="ECO:0000313" key="3">
    <source>
        <dbReference type="Proteomes" id="UP000471560"/>
    </source>
</evidence>
<dbReference type="EMBL" id="WUEZ01000053">
    <property type="protein sequence ID" value="NEI38355.1"/>
    <property type="molecule type" value="Genomic_DNA"/>
</dbReference>
<dbReference type="Proteomes" id="UP000471560">
    <property type="component" value="Unassembled WGS sequence"/>
</dbReference>
<gene>
    <name evidence="2" type="ORF">GR204_31150</name>
</gene>
<name>A0A6P0BEV8_RHILE</name>
<reference evidence="2 3" key="1">
    <citation type="submission" date="2019-12" db="EMBL/GenBank/DDBJ databases">
        <title>Rhizobium genotypes associated with high levels of biological nitrogen fixation by grain legumes in a temperate-maritime cropping system.</title>
        <authorList>
            <person name="Maluk M."/>
            <person name="Francesc Ferrando Molina F."/>
            <person name="Lopez Del Egido L."/>
            <person name="Lafos M."/>
            <person name="Langarica-Fuentes A."/>
            <person name="Gebre Yohannes G."/>
            <person name="Young M.W."/>
            <person name="Martin P."/>
            <person name="Gantlett R."/>
            <person name="Kenicer G."/>
            <person name="Hawes C."/>
            <person name="Begg G.S."/>
            <person name="Quilliam R.S."/>
            <person name="Squire G.R."/>
            <person name="Poole P.S."/>
            <person name="Young P.W."/>
            <person name="Iannetta P.M."/>
            <person name="James E.K."/>
        </authorList>
    </citation>
    <scope>NUCLEOTIDE SEQUENCE [LARGE SCALE GENOMIC DNA]</scope>
    <source>
        <strain evidence="2 3">JHI1096</strain>
    </source>
</reference>
<evidence type="ECO:0000313" key="2">
    <source>
        <dbReference type="EMBL" id="NEI38355.1"/>
    </source>
</evidence>
<evidence type="ECO:0008006" key="4">
    <source>
        <dbReference type="Google" id="ProtNLM"/>
    </source>
</evidence>
<comment type="caution">
    <text evidence="2">The sequence shown here is derived from an EMBL/GenBank/DDBJ whole genome shotgun (WGS) entry which is preliminary data.</text>
</comment>
<sequence>MISRSRSIGSGDSTTSASPEGTEIARQIVGALLNHRTRMFFVTHMFEFANGFAEDDSRGVAFLRAERREDGSRTYKLIEGKPLRTSFGEDPE</sequence>
<dbReference type="InterPro" id="IPR027417">
    <property type="entry name" value="P-loop_NTPase"/>
</dbReference>
<dbReference type="Gene3D" id="3.40.50.300">
    <property type="entry name" value="P-loop containing nucleotide triphosphate hydrolases"/>
    <property type="match status" value="1"/>
</dbReference>
<feature type="region of interest" description="Disordered" evidence="1">
    <location>
        <begin position="1"/>
        <end position="22"/>
    </location>
</feature>
<accession>A0A6P0BEV8</accession>
<dbReference type="AlphaFoldDB" id="A0A6P0BEV8"/>
<dbReference type="RefSeq" id="WP_164578990.1">
    <property type="nucleotide sequence ID" value="NZ_JAAXDH010000057.1"/>
</dbReference>
<organism evidence="2 3">
    <name type="scientific">Rhizobium leguminosarum</name>
    <dbReference type="NCBI Taxonomy" id="384"/>
    <lineage>
        <taxon>Bacteria</taxon>
        <taxon>Pseudomonadati</taxon>
        <taxon>Pseudomonadota</taxon>
        <taxon>Alphaproteobacteria</taxon>
        <taxon>Hyphomicrobiales</taxon>
        <taxon>Rhizobiaceae</taxon>
        <taxon>Rhizobium/Agrobacterium group</taxon>
        <taxon>Rhizobium</taxon>
    </lineage>
</organism>
<protein>
    <recommendedName>
        <fullName evidence="4">DNA mismatch repair proteins mutS family domain-containing protein</fullName>
    </recommendedName>
</protein>
<feature type="compositionally biased region" description="Low complexity" evidence="1">
    <location>
        <begin position="1"/>
        <end position="16"/>
    </location>
</feature>
<evidence type="ECO:0000256" key="1">
    <source>
        <dbReference type="SAM" id="MobiDB-lite"/>
    </source>
</evidence>